<keyword evidence="2 7" id="KW-0813">Transport</keyword>
<comment type="caution">
    <text evidence="9">The sequence shown here is derived from an EMBL/GenBank/DDBJ whole genome shotgun (WGS) entry which is preliminary data.</text>
</comment>
<evidence type="ECO:0000256" key="7">
    <source>
        <dbReference type="RuleBase" id="RU363032"/>
    </source>
</evidence>
<feature type="transmembrane region" description="Helical" evidence="7">
    <location>
        <begin position="137"/>
        <end position="155"/>
    </location>
</feature>
<dbReference type="InterPro" id="IPR025966">
    <property type="entry name" value="OppC_N"/>
</dbReference>
<evidence type="ECO:0000313" key="10">
    <source>
        <dbReference type="Proteomes" id="UP001585080"/>
    </source>
</evidence>
<dbReference type="Gene3D" id="1.10.3720.10">
    <property type="entry name" value="MetI-like"/>
    <property type="match status" value="1"/>
</dbReference>
<organism evidence="9 10">
    <name type="scientific">Streptomyces broussonetiae</name>
    <dbReference type="NCBI Taxonomy" id="2686304"/>
    <lineage>
        <taxon>Bacteria</taxon>
        <taxon>Bacillati</taxon>
        <taxon>Actinomycetota</taxon>
        <taxon>Actinomycetes</taxon>
        <taxon>Kitasatosporales</taxon>
        <taxon>Streptomycetaceae</taxon>
        <taxon>Streptomyces</taxon>
    </lineage>
</organism>
<feature type="transmembrane region" description="Helical" evidence="7">
    <location>
        <begin position="74"/>
        <end position="101"/>
    </location>
</feature>
<dbReference type="InterPro" id="IPR035906">
    <property type="entry name" value="MetI-like_sf"/>
</dbReference>
<comment type="subcellular location">
    <subcellularLocation>
        <location evidence="1 7">Cell membrane</location>
        <topology evidence="1 7">Multi-pass membrane protein</topology>
    </subcellularLocation>
</comment>
<keyword evidence="3" id="KW-1003">Cell membrane</keyword>
<name>A0ABV5ECV1_9ACTN</name>
<dbReference type="Pfam" id="PF12911">
    <property type="entry name" value="OppC_N"/>
    <property type="match status" value="1"/>
</dbReference>
<feature type="domain" description="ABC transmembrane type-1" evidence="8">
    <location>
        <begin position="75"/>
        <end position="260"/>
    </location>
</feature>
<feature type="transmembrane region" description="Helical" evidence="7">
    <location>
        <begin position="12"/>
        <end position="34"/>
    </location>
</feature>
<comment type="similarity">
    <text evidence="7">Belongs to the binding-protein-dependent transport system permease family.</text>
</comment>
<dbReference type="EMBL" id="JAYMRP010000014">
    <property type="protein sequence ID" value="MFB8774632.1"/>
    <property type="molecule type" value="Genomic_DNA"/>
</dbReference>
<evidence type="ECO:0000256" key="1">
    <source>
        <dbReference type="ARBA" id="ARBA00004651"/>
    </source>
</evidence>
<reference evidence="9 10" key="1">
    <citation type="submission" date="2024-01" db="EMBL/GenBank/DDBJ databases">
        <title>Genome mining of biosynthetic gene clusters to explore secondary metabolites of Streptomyces sp.</title>
        <authorList>
            <person name="Baig A."/>
            <person name="Ajitkumar Shintre N."/>
            <person name="Kumar H."/>
            <person name="Anbarasu A."/>
            <person name="Ramaiah S."/>
        </authorList>
    </citation>
    <scope>NUCLEOTIDE SEQUENCE [LARGE SCALE GENOMIC DNA]</scope>
    <source>
        <strain evidence="9 10">A57</strain>
    </source>
</reference>
<evidence type="ECO:0000256" key="4">
    <source>
        <dbReference type="ARBA" id="ARBA00022692"/>
    </source>
</evidence>
<protein>
    <submittedName>
        <fullName evidence="9">ABC transporter permease subunit</fullName>
    </submittedName>
</protein>
<dbReference type="PANTHER" id="PTHR43386:SF25">
    <property type="entry name" value="PEPTIDE ABC TRANSPORTER PERMEASE PROTEIN"/>
    <property type="match status" value="1"/>
</dbReference>
<dbReference type="InterPro" id="IPR050366">
    <property type="entry name" value="BP-dependent_transpt_permease"/>
</dbReference>
<evidence type="ECO:0000256" key="5">
    <source>
        <dbReference type="ARBA" id="ARBA00022989"/>
    </source>
</evidence>
<feature type="transmembrane region" description="Helical" evidence="7">
    <location>
        <begin position="194"/>
        <end position="217"/>
    </location>
</feature>
<feature type="transmembrane region" description="Helical" evidence="7">
    <location>
        <begin position="113"/>
        <end position="131"/>
    </location>
</feature>
<dbReference type="Pfam" id="PF00528">
    <property type="entry name" value="BPD_transp_1"/>
    <property type="match status" value="1"/>
</dbReference>
<dbReference type="RefSeq" id="WP_376733332.1">
    <property type="nucleotide sequence ID" value="NZ_JAYMRP010000014.1"/>
</dbReference>
<dbReference type="Proteomes" id="UP001585080">
    <property type="component" value="Unassembled WGS sequence"/>
</dbReference>
<evidence type="ECO:0000313" key="9">
    <source>
        <dbReference type="EMBL" id="MFB8774632.1"/>
    </source>
</evidence>
<evidence type="ECO:0000256" key="6">
    <source>
        <dbReference type="ARBA" id="ARBA00023136"/>
    </source>
</evidence>
<evidence type="ECO:0000256" key="2">
    <source>
        <dbReference type="ARBA" id="ARBA00022448"/>
    </source>
</evidence>
<dbReference type="PROSITE" id="PS50928">
    <property type="entry name" value="ABC_TM1"/>
    <property type="match status" value="1"/>
</dbReference>
<sequence>MTSRTTPRPSRGALAACAVLAAVTLLALVGPWLAPHSPTEIVGRPYAAPGQGLLGTDQLGRDVLSRVLHGGRGVLLTAAVTTVAGAVLGAAVGLTAALAAVRRPWVDSLVMRPLDALLAIPPLLLLLLFLTAAPGRWSIVAAVVVVSLPLSARVVRAAAGPVTRRAHVEAALARGERLPWLVVRELLPFVAGPLLADAAVRFVLSVYLVAAAGFLGLGTGTADWGVLIADALPGAELQPWALAAPVLLVALLAVAANVLSDDIARRSRALQA</sequence>
<evidence type="ECO:0000256" key="3">
    <source>
        <dbReference type="ARBA" id="ARBA00022475"/>
    </source>
</evidence>
<keyword evidence="4 7" id="KW-0812">Transmembrane</keyword>
<dbReference type="InterPro" id="IPR000515">
    <property type="entry name" value="MetI-like"/>
</dbReference>
<proteinExistence type="inferred from homology"/>
<evidence type="ECO:0000259" key="8">
    <source>
        <dbReference type="PROSITE" id="PS50928"/>
    </source>
</evidence>
<keyword evidence="10" id="KW-1185">Reference proteome</keyword>
<dbReference type="PANTHER" id="PTHR43386">
    <property type="entry name" value="OLIGOPEPTIDE TRANSPORT SYSTEM PERMEASE PROTEIN APPC"/>
    <property type="match status" value="1"/>
</dbReference>
<feature type="transmembrane region" description="Helical" evidence="7">
    <location>
        <begin position="237"/>
        <end position="259"/>
    </location>
</feature>
<keyword evidence="6 7" id="KW-0472">Membrane</keyword>
<dbReference type="SUPFAM" id="SSF161098">
    <property type="entry name" value="MetI-like"/>
    <property type="match status" value="1"/>
</dbReference>
<accession>A0ABV5ECV1</accession>
<keyword evidence="5 7" id="KW-1133">Transmembrane helix</keyword>
<gene>
    <name evidence="9" type="ORF">VSS16_18185</name>
</gene>